<dbReference type="Proteomes" id="UP000076442">
    <property type="component" value="Unassembled WGS sequence"/>
</dbReference>
<reference evidence="1 2" key="1">
    <citation type="submission" date="2015-09" db="EMBL/GenBank/DDBJ databases">
        <title>Spore heat resistance.</title>
        <authorList>
            <person name="Boekhorst J."/>
            <person name="Berendsen E.M."/>
            <person name="Wells-Bennik M.H."/>
            <person name="Kuipers O.P."/>
        </authorList>
    </citation>
    <scope>NUCLEOTIDE SEQUENCE [LARGE SCALE GENOMIC DNA]</scope>
    <source>
        <strain evidence="1 2">B4122</strain>
    </source>
</reference>
<gene>
    <name evidence="1" type="ORF">B4122_3051</name>
</gene>
<accession>A0AAP1E0F2</accession>
<comment type="caution">
    <text evidence="1">The sequence shown here is derived from an EMBL/GenBank/DDBJ whole genome shotgun (WGS) entry which is preliminary data.</text>
</comment>
<name>A0AAP1E0F2_BACIU</name>
<evidence type="ECO:0000313" key="2">
    <source>
        <dbReference type="Proteomes" id="UP000076442"/>
    </source>
</evidence>
<proteinExistence type="predicted"/>
<dbReference type="EMBL" id="LJZV01000015">
    <property type="protein sequence ID" value="KZD90624.1"/>
    <property type="molecule type" value="Genomic_DNA"/>
</dbReference>
<sequence>MIISFLVKLCGTIINKILPYKESEKYKKTFYLENESTTKLTEENVCGFFAV</sequence>
<dbReference type="AlphaFoldDB" id="A0AAP1E0F2"/>
<organism evidence="1 2">
    <name type="scientific">Bacillus subtilis</name>
    <dbReference type="NCBI Taxonomy" id="1423"/>
    <lineage>
        <taxon>Bacteria</taxon>
        <taxon>Bacillati</taxon>
        <taxon>Bacillota</taxon>
        <taxon>Bacilli</taxon>
        <taxon>Bacillales</taxon>
        <taxon>Bacillaceae</taxon>
        <taxon>Bacillus</taxon>
    </lineage>
</organism>
<evidence type="ECO:0000313" key="1">
    <source>
        <dbReference type="EMBL" id="KZD90624.1"/>
    </source>
</evidence>
<protein>
    <submittedName>
        <fullName evidence="1">Uncharacterized protein</fullName>
    </submittedName>
</protein>